<dbReference type="PANTHER" id="PTHR10039">
    <property type="entry name" value="AMELOGENIN"/>
    <property type="match status" value="1"/>
</dbReference>
<dbReference type="Proteomes" id="UP001232148">
    <property type="component" value="Unassembled WGS sequence"/>
</dbReference>
<dbReference type="InterPro" id="IPR056693">
    <property type="entry name" value="DUF7791"/>
</dbReference>
<evidence type="ECO:0008006" key="7">
    <source>
        <dbReference type="Google" id="ProtNLM"/>
    </source>
</evidence>
<keyword evidence="1" id="KW-0677">Repeat</keyword>
<evidence type="ECO:0000256" key="2">
    <source>
        <dbReference type="SAM" id="MobiDB-lite"/>
    </source>
</evidence>
<accession>A0AAD9M694</accession>
<feature type="domain" description="Nephrocystin 3-like N-terminal" evidence="3">
    <location>
        <begin position="306"/>
        <end position="490"/>
    </location>
</feature>
<organism evidence="5 6">
    <name type="scientific">Colletotrichum zoysiae</name>
    <dbReference type="NCBI Taxonomy" id="1216348"/>
    <lineage>
        <taxon>Eukaryota</taxon>
        <taxon>Fungi</taxon>
        <taxon>Dikarya</taxon>
        <taxon>Ascomycota</taxon>
        <taxon>Pezizomycotina</taxon>
        <taxon>Sordariomycetes</taxon>
        <taxon>Hypocreomycetidae</taxon>
        <taxon>Glomerellales</taxon>
        <taxon>Glomerellaceae</taxon>
        <taxon>Colletotrichum</taxon>
        <taxon>Colletotrichum graminicola species complex</taxon>
    </lineage>
</organism>
<dbReference type="Pfam" id="PF25053">
    <property type="entry name" value="DUF7791"/>
    <property type="match status" value="1"/>
</dbReference>
<gene>
    <name evidence="5" type="ORF">LX32DRAFT_320694</name>
</gene>
<dbReference type="InterPro" id="IPR027417">
    <property type="entry name" value="P-loop_NTPase"/>
</dbReference>
<evidence type="ECO:0000313" key="6">
    <source>
        <dbReference type="Proteomes" id="UP001232148"/>
    </source>
</evidence>
<evidence type="ECO:0000256" key="1">
    <source>
        <dbReference type="ARBA" id="ARBA00022737"/>
    </source>
</evidence>
<comment type="caution">
    <text evidence="5">The sequence shown here is derived from an EMBL/GenBank/DDBJ whole genome shotgun (WGS) entry which is preliminary data.</text>
</comment>
<keyword evidence="6" id="KW-1185">Reference proteome</keyword>
<feature type="domain" description="DUF7791" evidence="4">
    <location>
        <begin position="607"/>
        <end position="723"/>
    </location>
</feature>
<dbReference type="Gene3D" id="3.40.50.300">
    <property type="entry name" value="P-loop containing nucleotide triphosphate hydrolases"/>
    <property type="match status" value="1"/>
</dbReference>
<dbReference type="EMBL" id="MU842850">
    <property type="protein sequence ID" value="KAK2030510.1"/>
    <property type="molecule type" value="Genomic_DNA"/>
</dbReference>
<evidence type="ECO:0000259" key="3">
    <source>
        <dbReference type="Pfam" id="PF24883"/>
    </source>
</evidence>
<dbReference type="PANTHER" id="PTHR10039:SF5">
    <property type="entry name" value="NACHT DOMAIN-CONTAINING PROTEIN"/>
    <property type="match status" value="1"/>
</dbReference>
<dbReference type="SUPFAM" id="SSF52540">
    <property type="entry name" value="P-loop containing nucleoside triphosphate hydrolases"/>
    <property type="match status" value="1"/>
</dbReference>
<dbReference type="AlphaFoldDB" id="A0AAD9M694"/>
<dbReference type="Pfam" id="PF24883">
    <property type="entry name" value="NPHP3_N"/>
    <property type="match status" value="1"/>
</dbReference>
<proteinExistence type="predicted"/>
<evidence type="ECO:0000259" key="4">
    <source>
        <dbReference type="Pfam" id="PF25053"/>
    </source>
</evidence>
<reference evidence="5" key="1">
    <citation type="submission" date="2021-06" db="EMBL/GenBank/DDBJ databases">
        <title>Comparative genomics, transcriptomics and evolutionary studies reveal genomic signatures of adaptation to plant cell wall in hemibiotrophic fungi.</title>
        <authorList>
            <consortium name="DOE Joint Genome Institute"/>
            <person name="Baroncelli R."/>
            <person name="Diaz J.F."/>
            <person name="Benocci T."/>
            <person name="Peng M."/>
            <person name="Battaglia E."/>
            <person name="Haridas S."/>
            <person name="Andreopoulos W."/>
            <person name="Labutti K."/>
            <person name="Pangilinan J."/>
            <person name="Floch G.L."/>
            <person name="Makela M.R."/>
            <person name="Henrissat B."/>
            <person name="Grigoriev I.V."/>
            <person name="Crouch J.A."/>
            <person name="De Vries R.P."/>
            <person name="Sukno S.A."/>
            <person name="Thon M.R."/>
        </authorList>
    </citation>
    <scope>NUCLEOTIDE SEQUENCE</scope>
    <source>
        <strain evidence="5">MAFF235873</strain>
    </source>
</reference>
<dbReference type="InterPro" id="IPR056884">
    <property type="entry name" value="NPHP3-like_N"/>
</dbReference>
<name>A0AAD9M694_9PEZI</name>
<sequence length="1114" mass="127557">MDPVSAVGLASSILTFLDIGYKVVSGILETADKGQTSMTENMSSVVGDLHNAVAAFSSPVLSTASENEQALGEISVKCRALSTELLDLLETLKVSQPGMSWDAVRVTLRRIRKTPKVQELQSYLVEYRSQILLRLISILGDRQLATQVQLSNSFGSFRSDLNNVRDALEDVRHEVLGRLEQTLQNTHSTPGAQPGNDPYAPERSRLLAEQHDLVRQIRDVLDGLTSTQSGKTPEMHILEQVYFPAMFEREDTLKQADESTFRWFVEGLPAVESEKGSGTESDKPVQEAADGHSIKSHAYATRAEASSRFTRWLRSESGIFHISGKAGSGKSTLMKLIVSTGRTHDLVKEWAGQSRLLFARFYFWSSGHLLQNSLEGLYRSILFEILIQRPGLVREVFPEAYDMVTRSPWSSPFHDYSRHFAASGFKSAFGRLLRLPSDPAYRLCIFIDGLDEYGADPLSGELPESQREELAGFLSQWSSQGNVKILVSSRPHEEFLVTFPEDKRIHLHHLTLSDMIKFGNHLFERHRVFKTHGVQEYYRPLVERVAKASDGVFLWTGLTIQSLLRSVSRRDKLEALEKQLDETPSELHKLYDKMFQSIDGLDQDRAMKMMLLVAQEQKCLGKLSHPRGINAMAIYWLDDLEDPDFPANQPFTLWDDAKIEDQRQFAVSQVDGYTKGLLEVVSHKPDMFGPYPEPPHMRHTVKFFHRTASDYVCSSSLARQVLSSSPKLFTLEYYIRLALAELHFGSLRNPDIPRRKRIIFGRWPQFERYPELLKKYISTQKPLISLIEAYKLAFEQQAKYLAWRRFWINLSHFGHLPQLHPSTSFDHWMAHDVREAYVVEYLAEKGKTFPSLLHPRVDLSLLLSAACSNPSEKSDYYSPVPLVRTLLELGANPLDLVYQKIGMDLAKDVHVAINVWQAWCIYYISFIIDRMALDLKDFPVLHEILELFLERGVDADCVILLRDRFRPRTTFQEEKEENKKKQKGVEEEVEEEQVLNVKLLTIKVRARRTAAWLETYHKRSMSAYAITLKDFVREVNPPNYERLNQLLERNSRTRPVIDYQEIDAELAAEHSVNFSKPSVGPFSLEKVEDGRRLVVQWVRWNDAEIPGSLCIRTY</sequence>
<evidence type="ECO:0000313" key="5">
    <source>
        <dbReference type="EMBL" id="KAK2030510.1"/>
    </source>
</evidence>
<feature type="region of interest" description="Disordered" evidence="2">
    <location>
        <begin position="272"/>
        <end position="292"/>
    </location>
</feature>
<protein>
    <recommendedName>
        <fullName evidence="7">NACHT domain-containing protein</fullName>
    </recommendedName>
</protein>